<dbReference type="InterPro" id="IPR002925">
    <property type="entry name" value="Dienelactn_hydro"/>
</dbReference>
<dbReference type="Pfam" id="PF07859">
    <property type="entry name" value="Abhydrolase_3"/>
    <property type="match status" value="1"/>
</dbReference>
<keyword evidence="6" id="KW-1185">Reference proteome</keyword>
<organism evidence="5 6">
    <name type="scientific">Massilia hydrophila</name>
    <dbReference type="NCBI Taxonomy" id="3044279"/>
    <lineage>
        <taxon>Bacteria</taxon>
        <taxon>Pseudomonadati</taxon>
        <taxon>Pseudomonadota</taxon>
        <taxon>Betaproteobacteria</taxon>
        <taxon>Burkholderiales</taxon>
        <taxon>Oxalobacteraceae</taxon>
        <taxon>Telluria group</taxon>
        <taxon>Massilia</taxon>
    </lineage>
</organism>
<feature type="domain" description="Dienelactone hydrolase" evidence="3">
    <location>
        <begin position="204"/>
        <end position="275"/>
    </location>
</feature>
<evidence type="ECO:0000313" key="5">
    <source>
        <dbReference type="EMBL" id="MCA1855119.1"/>
    </source>
</evidence>
<evidence type="ECO:0000256" key="2">
    <source>
        <dbReference type="SAM" id="SignalP"/>
    </source>
</evidence>
<name>A0ABS7Y631_9BURK</name>
<feature type="domain" description="Alpha/beta hydrolase fold-3" evidence="4">
    <location>
        <begin position="62"/>
        <end position="173"/>
    </location>
</feature>
<dbReference type="Gene3D" id="3.40.50.1820">
    <property type="entry name" value="alpha/beta hydrolase"/>
    <property type="match status" value="1"/>
</dbReference>
<evidence type="ECO:0000313" key="6">
    <source>
        <dbReference type="Proteomes" id="UP001198602"/>
    </source>
</evidence>
<dbReference type="InterPro" id="IPR050300">
    <property type="entry name" value="GDXG_lipolytic_enzyme"/>
</dbReference>
<accession>A0ABS7Y631</accession>
<keyword evidence="1 5" id="KW-0378">Hydrolase</keyword>
<dbReference type="SUPFAM" id="SSF53474">
    <property type="entry name" value="alpha/beta-Hydrolases"/>
    <property type="match status" value="1"/>
</dbReference>
<dbReference type="GO" id="GO:0016787">
    <property type="term" value="F:hydrolase activity"/>
    <property type="evidence" value="ECO:0007669"/>
    <property type="project" value="UniProtKB-KW"/>
</dbReference>
<protein>
    <submittedName>
        <fullName evidence="5">Alpha/beta hydrolase</fullName>
    </submittedName>
</protein>
<dbReference type="Pfam" id="PF01738">
    <property type="entry name" value="DLH"/>
    <property type="match status" value="1"/>
</dbReference>
<evidence type="ECO:0000259" key="3">
    <source>
        <dbReference type="Pfam" id="PF01738"/>
    </source>
</evidence>
<dbReference type="EMBL" id="JAHYBX010000001">
    <property type="protein sequence ID" value="MCA1855119.1"/>
    <property type="molecule type" value="Genomic_DNA"/>
</dbReference>
<dbReference type="PANTHER" id="PTHR48081">
    <property type="entry name" value="AB HYDROLASE SUPERFAMILY PROTEIN C4A8.06C"/>
    <property type="match status" value="1"/>
</dbReference>
<evidence type="ECO:0000259" key="4">
    <source>
        <dbReference type="Pfam" id="PF07859"/>
    </source>
</evidence>
<feature type="chain" id="PRO_5045171651" evidence="2">
    <location>
        <begin position="24"/>
        <end position="284"/>
    </location>
</feature>
<sequence>MHKIARVVVVAAVFICMLPEAHSASPCTPTETEFAFRQTAAGPLKVHVFSPPHHIKTPRPAIVIFHGGGWTMGDPSWAFGLVNRYACKGLVTIVAQYRLSDKKTATPADAVDDAMAAIRWVRTNATTLGLDPDRVAALGWSAGAHLAASAAIFAKDDDQRPSLLALVSPAVSVVDDGHFSSLFPLGTKTENFSPAEHVGPSLPPTIIVTGRDDTVTPLRAVKKFHERMKAAGNVSELHVYDDVGHMFTPKGQSDSGFPNPDKAVRQRAYEAIDEFLIRQAYMAR</sequence>
<dbReference type="InterPro" id="IPR029058">
    <property type="entry name" value="AB_hydrolase_fold"/>
</dbReference>
<reference evidence="5 6" key="1">
    <citation type="submission" date="2021-07" db="EMBL/GenBank/DDBJ databases">
        <title>Characterization of Violacein-producing bacteria and related species.</title>
        <authorList>
            <person name="Wilson H.S."/>
            <person name="De Leon M.E."/>
        </authorList>
    </citation>
    <scope>NUCLEOTIDE SEQUENCE [LARGE SCALE GENOMIC DNA]</scope>
    <source>
        <strain evidence="5 6">HSC-2F05</strain>
    </source>
</reference>
<dbReference type="InterPro" id="IPR013094">
    <property type="entry name" value="AB_hydrolase_3"/>
</dbReference>
<feature type="signal peptide" evidence="2">
    <location>
        <begin position="1"/>
        <end position="23"/>
    </location>
</feature>
<evidence type="ECO:0000256" key="1">
    <source>
        <dbReference type="ARBA" id="ARBA00022801"/>
    </source>
</evidence>
<gene>
    <name evidence="5" type="ORF">LE190_04125</name>
</gene>
<keyword evidence="2" id="KW-0732">Signal</keyword>
<dbReference type="Proteomes" id="UP001198602">
    <property type="component" value="Unassembled WGS sequence"/>
</dbReference>
<comment type="caution">
    <text evidence="5">The sequence shown here is derived from an EMBL/GenBank/DDBJ whole genome shotgun (WGS) entry which is preliminary data.</text>
</comment>
<proteinExistence type="predicted"/>
<dbReference type="RefSeq" id="WP_225237508.1">
    <property type="nucleotide sequence ID" value="NZ_JAHYBX010000001.1"/>
</dbReference>